<keyword evidence="5" id="KW-1133">Transmembrane helix</keyword>
<dbReference type="PANTHER" id="PTHR33562:SF29">
    <property type="entry name" value="PROTEIN SLEEPLESS"/>
    <property type="match status" value="1"/>
</dbReference>
<name>A0AAV1IWL2_9NEOP</name>
<evidence type="ECO:0000256" key="2">
    <source>
        <dbReference type="ARBA" id="ARBA00022622"/>
    </source>
</evidence>
<evidence type="ECO:0000256" key="8">
    <source>
        <dbReference type="ARBA" id="ARBA00023288"/>
    </source>
</evidence>
<evidence type="ECO:0008006" key="12">
    <source>
        <dbReference type="Google" id="ProtNLM"/>
    </source>
</evidence>
<feature type="chain" id="PRO_5043897844" description="Protein quiver" evidence="9">
    <location>
        <begin position="20"/>
        <end position="153"/>
    </location>
</feature>
<sequence>MELKLCYVVFTFFWRISSAIKCYKCVPEETYEGIKLCEAFDGSDRFLGECEHSNMCFKRETTLDLGNGVTTVSVTRGCAAQTMSGDQEKVNGKWRLKNTIYDVYVDGCTEDPNNIDRPAKTINCYCRGNLCNGSIRNHIGYVMLLVPMVYFIS</sequence>
<evidence type="ECO:0000256" key="5">
    <source>
        <dbReference type="ARBA" id="ARBA00022989"/>
    </source>
</evidence>
<keyword evidence="3" id="KW-0812">Transmembrane</keyword>
<keyword evidence="7" id="KW-0325">Glycoprotein</keyword>
<feature type="signal peptide" evidence="9">
    <location>
        <begin position="1"/>
        <end position="19"/>
    </location>
</feature>
<protein>
    <recommendedName>
        <fullName evidence="12">Protein quiver</fullName>
    </recommendedName>
</protein>
<comment type="caution">
    <text evidence="10">The sequence shown here is derived from an EMBL/GenBank/DDBJ whole genome shotgun (WGS) entry which is preliminary data.</text>
</comment>
<reference evidence="10 11" key="1">
    <citation type="submission" date="2023-11" db="EMBL/GenBank/DDBJ databases">
        <authorList>
            <person name="Okamura Y."/>
        </authorList>
    </citation>
    <scope>NUCLEOTIDE SEQUENCE [LARGE SCALE GENOMIC DNA]</scope>
</reference>
<keyword evidence="4 9" id="KW-0732">Signal</keyword>
<evidence type="ECO:0000256" key="7">
    <source>
        <dbReference type="ARBA" id="ARBA00023180"/>
    </source>
</evidence>
<dbReference type="GO" id="GO:0032222">
    <property type="term" value="P:regulation of synaptic transmission, cholinergic"/>
    <property type="evidence" value="ECO:0007669"/>
    <property type="project" value="InterPro"/>
</dbReference>
<evidence type="ECO:0000256" key="6">
    <source>
        <dbReference type="ARBA" id="ARBA00023136"/>
    </source>
</evidence>
<evidence type="ECO:0000256" key="9">
    <source>
        <dbReference type="SAM" id="SignalP"/>
    </source>
</evidence>
<accession>A0AAV1IWL2</accession>
<dbReference type="InterPro" id="IPR050975">
    <property type="entry name" value="Sleep_regulator"/>
</dbReference>
<dbReference type="GO" id="GO:0030431">
    <property type="term" value="P:sleep"/>
    <property type="evidence" value="ECO:0007669"/>
    <property type="project" value="InterPro"/>
</dbReference>
<proteinExistence type="predicted"/>
<evidence type="ECO:0000256" key="1">
    <source>
        <dbReference type="ARBA" id="ARBA00004589"/>
    </source>
</evidence>
<evidence type="ECO:0000313" key="11">
    <source>
        <dbReference type="Proteomes" id="UP001497472"/>
    </source>
</evidence>
<evidence type="ECO:0000313" key="10">
    <source>
        <dbReference type="EMBL" id="CAK1541626.1"/>
    </source>
</evidence>
<dbReference type="EMBL" id="CAVLEF010000002">
    <property type="protein sequence ID" value="CAK1541626.1"/>
    <property type="molecule type" value="Genomic_DNA"/>
</dbReference>
<keyword evidence="6" id="KW-0472">Membrane</keyword>
<evidence type="ECO:0000256" key="4">
    <source>
        <dbReference type="ARBA" id="ARBA00022729"/>
    </source>
</evidence>
<dbReference type="PANTHER" id="PTHR33562">
    <property type="entry name" value="ATILLA, ISOFORM B-RELATED-RELATED"/>
    <property type="match status" value="1"/>
</dbReference>
<keyword evidence="2" id="KW-0336">GPI-anchor</keyword>
<keyword evidence="8" id="KW-0449">Lipoprotein</keyword>
<dbReference type="InterPro" id="IPR031424">
    <property type="entry name" value="QVR-like"/>
</dbReference>
<gene>
    <name evidence="10" type="ORF">LNINA_LOCUS1590</name>
</gene>
<comment type="subcellular location">
    <subcellularLocation>
        <location evidence="1">Membrane</location>
        <topology evidence="1">Lipid-anchor</topology>
        <topology evidence="1">GPI-anchor</topology>
    </subcellularLocation>
</comment>
<evidence type="ECO:0000256" key="3">
    <source>
        <dbReference type="ARBA" id="ARBA00022692"/>
    </source>
</evidence>
<dbReference type="Pfam" id="PF17064">
    <property type="entry name" value="QVR"/>
    <property type="match status" value="1"/>
</dbReference>
<dbReference type="AlphaFoldDB" id="A0AAV1IWL2"/>
<keyword evidence="11" id="KW-1185">Reference proteome</keyword>
<dbReference type="GO" id="GO:0098552">
    <property type="term" value="C:side of membrane"/>
    <property type="evidence" value="ECO:0007669"/>
    <property type="project" value="UniProtKB-KW"/>
</dbReference>
<dbReference type="Proteomes" id="UP001497472">
    <property type="component" value="Unassembled WGS sequence"/>
</dbReference>
<organism evidence="10 11">
    <name type="scientific">Leptosia nina</name>
    <dbReference type="NCBI Taxonomy" id="320188"/>
    <lineage>
        <taxon>Eukaryota</taxon>
        <taxon>Metazoa</taxon>
        <taxon>Ecdysozoa</taxon>
        <taxon>Arthropoda</taxon>
        <taxon>Hexapoda</taxon>
        <taxon>Insecta</taxon>
        <taxon>Pterygota</taxon>
        <taxon>Neoptera</taxon>
        <taxon>Endopterygota</taxon>
        <taxon>Lepidoptera</taxon>
        <taxon>Glossata</taxon>
        <taxon>Ditrysia</taxon>
        <taxon>Papilionoidea</taxon>
        <taxon>Pieridae</taxon>
        <taxon>Pierinae</taxon>
        <taxon>Leptosia</taxon>
    </lineage>
</organism>